<reference evidence="1" key="1">
    <citation type="submission" date="2020-10" db="EMBL/GenBank/DDBJ databases">
        <title>Taxonomic study of unclassified bacteria belonging to the class Ktedonobacteria.</title>
        <authorList>
            <person name="Yabe S."/>
            <person name="Wang C.M."/>
            <person name="Zheng Y."/>
            <person name="Sakai Y."/>
            <person name="Cavaletti L."/>
            <person name="Monciardini P."/>
            <person name="Donadio S."/>
        </authorList>
    </citation>
    <scope>NUCLEOTIDE SEQUENCE</scope>
    <source>
        <strain evidence="1">SOSP1-1</strain>
    </source>
</reference>
<evidence type="ECO:0000313" key="2">
    <source>
        <dbReference type="Proteomes" id="UP000612362"/>
    </source>
</evidence>
<dbReference type="AlphaFoldDB" id="A0A8J3HXH5"/>
<protein>
    <submittedName>
        <fullName evidence="1">Uncharacterized protein</fullName>
    </submittedName>
</protein>
<dbReference type="Proteomes" id="UP000612362">
    <property type="component" value="Unassembled WGS sequence"/>
</dbReference>
<proteinExistence type="predicted"/>
<evidence type="ECO:0000313" key="1">
    <source>
        <dbReference type="EMBL" id="GHO43801.1"/>
    </source>
</evidence>
<keyword evidence="2" id="KW-1185">Reference proteome</keyword>
<sequence>MTFVNTLKIVILLVIRKLSDIVWLERNFISRILRLRIGSYKACLRKFGFCFAYEESSDFAGARTIQKEFYMVLLHKVRNNKSG</sequence>
<gene>
    <name evidence="1" type="ORF">KSX_19640</name>
</gene>
<dbReference type="EMBL" id="BNJF01000001">
    <property type="protein sequence ID" value="GHO43801.1"/>
    <property type="molecule type" value="Genomic_DNA"/>
</dbReference>
<accession>A0A8J3HXH5</accession>
<comment type="caution">
    <text evidence="1">The sequence shown here is derived from an EMBL/GenBank/DDBJ whole genome shotgun (WGS) entry which is preliminary data.</text>
</comment>
<name>A0A8J3HXH5_9CHLR</name>
<organism evidence="1 2">
    <name type="scientific">Ktedonospora formicarum</name>
    <dbReference type="NCBI Taxonomy" id="2778364"/>
    <lineage>
        <taxon>Bacteria</taxon>
        <taxon>Bacillati</taxon>
        <taxon>Chloroflexota</taxon>
        <taxon>Ktedonobacteria</taxon>
        <taxon>Ktedonobacterales</taxon>
        <taxon>Ktedonobacteraceae</taxon>
        <taxon>Ktedonospora</taxon>
    </lineage>
</organism>